<protein>
    <submittedName>
        <fullName evidence="3">Thioesterase</fullName>
    </submittedName>
</protein>
<dbReference type="HAMAP" id="MF_02101">
    <property type="entry name" value="DHNA_CoA_hydrolase"/>
    <property type="match status" value="1"/>
</dbReference>
<evidence type="ECO:0000256" key="1">
    <source>
        <dbReference type="ARBA" id="ARBA00005953"/>
    </source>
</evidence>
<dbReference type="Pfam" id="PF13279">
    <property type="entry name" value="4HBT_2"/>
    <property type="match status" value="1"/>
</dbReference>
<proteinExistence type="inferred from homology"/>
<keyword evidence="4" id="KW-1185">Reference proteome</keyword>
<organism evidence="3 4">
    <name type="scientific">Ereboglobus luteus</name>
    <dbReference type="NCBI Taxonomy" id="1796921"/>
    <lineage>
        <taxon>Bacteria</taxon>
        <taxon>Pseudomonadati</taxon>
        <taxon>Verrucomicrobiota</taxon>
        <taxon>Opitutia</taxon>
        <taxon>Opitutales</taxon>
        <taxon>Opitutaceae</taxon>
        <taxon>Ereboglobus</taxon>
    </lineage>
</organism>
<keyword evidence="2" id="KW-0378">Hydrolase</keyword>
<dbReference type="InterPro" id="IPR029069">
    <property type="entry name" value="HotDog_dom_sf"/>
</dbReference>
<dbReference type="CDD" id="cd00586">
    <property type="entry name" value="4HBT"/>
    <property type="match status" value="1"/>
</dbReference>
<dbReference type="AlphaFoldDB" id="A0A2U8E0L0"/>
<dbReference type="OrthoDB" id="9800856at2"/>
<dbReference type="Gene3D" id="3.10.129.10">
    <property type="entry name" value="Hotdog Thioesterase"/>
    <property type="match status" value="1"/>
</dbReference>
<sequence length="142" mass="15393">MPFVHQRTIHFADTDAAGVVYFANYLSFCHEAYEESLAAAGIELRSFFSDNGIVIPISKSSADYLRPLACGDKISIAVKPAALSDDSYRIDYEITRLAVEGAPAKRAAIVRTEHVCIRSDDRARVALPPALAAWVARHGAAA</sequence>
<dbReference type="EMBL" id="CP023004">
    <property type="protein sequence ID" value="AWI08234.1"/>
    <property type="molecule type" value="Genomic_DNA"/>
</dbReference>
<dbReference type="PANTHER" id="PTHR31793">
    <property type="entry name" value="4-HYDROXYBENZOYL-COA THIOESTERASE FAMILY MEMBER"/>
    <property type="match status" value="1"/>
</dbReference>
<dbReference type="GO" id="GO:0047617">
    <property type="term" value="F:fatty acyl-CoA hydrolase activity"/>
    <property type="evidence" value="ECO:0007669"/>
    <property type="project" value="TreeGrafter"/>
</dbReference>
<reference evidence="3 4" key="1">
    <citation type="journal article" date="2018" name="Syst. Appl. Microbiol.">
        <title>Ereboglobus luteus gen. nov. sp. nov. from cockroach guts, and new insights into the oxygen relationship of the genera Opitutus and Didymococcus (Verrucomicrobia: Opitutaceae).</title>
        <authorList>
            <person name="Tegtmeier D."/>
            <person name="Belitz A."/>
            <person name="Radek R."/>
            <person name="Heimerl T."/>
            <person name="Brune A."/>
        </authorList>
    </citation>
    <scope>NUCLEOTIDE SEQUENCE [LARGE SCALE GENOMIC DNA]</scope>
    <source>
        <strain evidence="3 4">Ho45</strain>
    </source>
</reference>
<name>A0A2U8E0L0_9BACT</name>
<dbReference type="InterPro" id="IPR006684">
    <property type="entry name" value="YbgC/YbaW"/>
</dbReference>
<accession>A0A2U8E0L0</accession>
<dbReference type="PANTHER" id="PTHR31793:SF37">
    <property type="entry name" value="ACYL-COA THIOESTER HYDROLASE YBGC"/>
    <property type="match status" value="1"/>
</dbReference>
<dbReference type="Proteomes" id="UP000244896">
    <property type="component" value="Chromosome"/>
</dbReference>
<comment type="similarity">
    <text evidence="1">Belongs to the 4-hydroxybenzoyl-CoA thioesterase family.</text>
</comment>
<evidence type="ECO:0000313" key="4">
    <source>
        <dbReference type="Proteomes" id="UP000244896"/>
    </source>
</evidence>
<dbReference type="RefSeq" id="WP_108824039.1">
    <property type="nucleotide sequence ID" value="NZ_CP023004.1"/>
</dbReference>
<evidence type="ECO:0000313" key="3">
    <source>
        <dbReference type="EMBL" id="AWI08234.1"/>
    </source>
</evidence>
<dbReference type="InterPro" id="IPR022829">
    <property type="entry name" value="DHNA_CoA_hydrolase"/>
</dbReference>
<dbReference type="PIRSF" id="PIRSF003230">
    <property type="entry name" value="YbgC"/>
    <property type="match status" value="1"/>
</dbReference>
<dbReference type="SUPFAM" id="SSF54637">
    <property type="entry name" value="Thioesterase/thiol ester dehydrase-isomerase"/>
    <property type="match status" value="1"/>
</dbReference>
<dbReference type="KEGG" id="elut:CKA38_02205"/>
<dbReference type="InterPro" id="IPR050563">
    <property type="entry name" value="4-hydroxybenzoyl-CoA_TE"/>
</dbReference>
<evidence type="ECO:0000256" key="2">
    <source>
        <dbReference type="ARBA" id="ARBA00022801"/>
    </source>
</evidence>
<gene>
    <name evidence="3" type="ORF">CKA38_02205</name>
</gene>